<evidence type="ECO:0000313" key="12">
    <source>
        <dbReference type="EMBL" id="CAJ1950233.1"/>
    </source>
</evidence>
<evidence type="ECO:0000256" key="10">
    <source>
        <dbReference type="SAM" id="MobiDB-lite"/>
    </source>
</evidence>
<keyword evidence="9 11" id="KW-0472">Membrane</keyword>
<evidence type="ECO:0000256" key="8">
    <source>
        <dbReference type="ARBA" id="ARBA00022989"/>
    </source>
</evidence>
<keyword evidence="3" id="KW-0813">Transport</keyword>
<dbReference type="AlphaFoldDB" id="A0AAD2FR02"/>
<proteinExistence type="inferred from homology"/>
<comment type="caution">
    <text evidence="12">The sequence shown here is derived from an EMBL/GenBank/DDBJ whole genome shotgun (WGS) entry which is preliminary data.</text>
</comment>
<evidence type="ECO:0000256" key="5">
    <source>
        <dbReference type="ARBA" id="ARBA00022597"/>
    </source>
</evidence>
<reference evidence="12" key="1">
    <citation type="submission" date="2023-08" db="EMBL/GenBank/DDBJ databases">
        <authorList>
            <person name="Audoor S."/>
            <person name="Bilcke G."/>
        </authorList>
    </citation>
    <scope>NUCLEOTIDE SEQUENCE</scope>
</reference>
<evidence type="ECO:0000256" key="4">
    <source>
        <dbReference type="ARBA" id="ARBA00022475"/>
    </source>
</evidence>
<dbReference type="InterPro" id="IPR047664">
    <property type="entry name" value="SWEET"/>
</dbReference>
<evidence type="ECO:0000256" key="7">
    <source>
        <dbReference type="ARBA" id="ARBA00022737"/>
    </source>
</evidence>
<feature type="compositionally biased region" description="Acidic residues" evidence="10">
    <location>
        <begin position="333"/>
        <end position="343"/>
    </location>
</feature>
<keyword evidence="6 11" id="KW-0812">Transmembrane</keyword>
<dbReference type="Pfam" id="PF03083">
    <property type="entry name" value="MtN3_slv"/>
    <property type="match status" value="1"/>
</dbReference>
<evidence type="ECO:0000256" key="9">
    <source>
        <dbReference type="ARBA" id="ARBA00023136"/>
    </source>
</evidence>
<dbReference type="Proteomes" id="UP001295423">
    <property type="component" value="Unassembled WGS sequence"/>
</dbReference>
<dbReference type="EMBL" id="CAKOGP040001759">
    <property type="protein sequence ID" value="CAJ1950233.1"/>
    <property type="molecule type" value="Genomic_DNA"/>
</dbReference>
<keyword evidence="13" id="KW-1185">Reference proteome</keyword>
<organism evidence="12 13">
    <name type="scientific">Cylindrotheca closterium</name>
    <dbReference type="NCBI Taxonomy" id="2856"/>
    <lineage>
        <taxon>Eukaryota</taxon>
        <taxon>Sar</taxon>
        <taxon>Stramenopiles</taxon>
        <taxon>Ochrophyta</taxon>
        <taxon>Bacillariophyta</taxon>
        <taxon>Bacillariophyceae</taxon>
        <taxon>Bacillariophycidae</taxon>
        <taxon>Bacillariales</taxon>
        <taxon>Bacillariaceae</taxon>
        <taxon>Cylindrotheca</taxon>
    </lineage>
</organism>
<evidence type="ECO:0000256" key="3">
    <source>
        <dbReference type="ARBA" id="ARBA00022448"/>
    </source>
</evidence>
<feature type="transmembrane region" description="Helical" evidence="11">
    <location>
        <begin position="243"/>
        <end position="260"/>
    </location>
</feature>
<dbReference type="GO" id="GO:0051119">
    <property type="term" value="F:sugar transmembrane transporter activity"/>
    <property type="evidence" value="ECO:0007669"/>
    <property type="project" value="InterPro"/>
</dbReference>
<feature type="region of interest" description="Disordered" evidence="10">
    <location>
        <begin position="313"/>
        <end position="343"/>
    </location>
</feature>
<keyword evidence="7" id="KW-0677">Repeat</keyword>
<comment type="subcellular location">
    <subcellularLocation>
        <location evidence="1">Cell membrane</location>
        <topology evidence="1">Multi-pass membrane protein</topology>
    </subcellularLocation>
</comment>
<dbReference type="PANTHER" id="PTHR10791:SF30">
    <property type="entry name" value="SUGAR TRANSPORTER SWEET1"/>
    <property type="match status" value="1"/>
</dbReference>
<evidence type="ECO:0000256" key="1">
    <source>
        <dbReference type="ARBA" id="ARBA00004651"/>
    </source>
</evidence>
<feature type="compositionally biased region" description="Basic and acidic residues" evidence="10">
    <location>
        <begin position="314"/>
        <end position="326"/>
    </location>
</feature>
<feature type="transmembrane region" description="Helical" evidence="11">
    <location>
        <begin position="166"/>
        <end position="187"/>
    </location>
</feature>
<keyword evidence="4" id="KW-1003">Cell membrane</keyword>
<sequence>MNMEDIILEYVCPSMGCIMANAMNAAPISDLRQALTVGTLGDLNPSPWVFMTGNCLGLCAYSYYTNDPFILAANLPGLLLSLWLNHGAIKLQYLELRTRAGGGGGGDNLLNNHNNNNIGGDDEEALDLQDDSIIHGVSTSNNQRTMDEQRLIPPEAMIFVSQEVKLYRILLVWSSVLIWVGWISPLLRTINSSIFLTRISSGTAPEIVGLGVNMNLIFFYGAPLTSIFQVVKTRRSSSIHRPTMYMSFMNATFWTGYGFARMDPFIIVPNGVGMILGIVQFTLCRMFPKGEGDRIPIRGESFDDDGLMMTKVNTGHDDYNDNDSKDNQTGGDVELDDDDLEFL</sequence>
<comment type="similarity">
    <text evidence="2">Belongs to the SWEET sugar transporter family.</text>
</comment>
<dbReference type="GO" id="GO:0005886">
    <property type="term" value="C:plasma membrane"/>
    <property type="evidence" value="ECO:0007669"/>
    <property type="project" value="UniProtKB-SubCell"/>
</dbReference>
<feature type="transmembrane region" description="Helical" evidence="11">
    <location>
        <begin position="266"/>
        <end position="288"/>
    </location>
</feature>
<keyword evidence="8 11" id="KW-1133">Transmembrane helix</keyword>
<dbReference type="PANTHER" id="PTHR10791">
    <property type="entry name" value="RAG1-ACTIVATING PROTEIN 1"/>
    <property type="match status" value="1"/>
</dbReference>
<name>A0AAD2FR02_9STRA</name>
<keyword evidence="5" id="KW-0762">Sugar transport</keyword>
<dbReference type="Gene3D" id="1.20.1280.290">
    <property type="match status" value="2"/>
</dbReference>
<evidence type="ECO:0000313" key="13">
    <source>
        <dbReference type="Proteomes" id="UP001295423"/>
    </source>
</evidence>
<evidence type="ECO:0000256" key="2">
    <source>
        <dbReference type="ARBA" id="ARBA00007809"/>
    </source>
</evidence>
<evidence type="ECO:0008006" key="14">
    <source>
        <dbReference type="Google" id="ProtNLM"/>
    </source>
</evidence>
<accession>A0AAD2FR02</accession>
<feature type="transmembrane region" description="Helical" evidence="11">
    <location>
        <begin position="207"/>
        <end position="231"/>
    </location>
</feature>
<gene>
    <name evidence="12" type="ORF">CYCCA115_LOCUS12488</name>
</gene>
<evidence type="ECO:0000256" key="6">
    <source>
        <dbReference type="ARBA" id="ARBA00022692"/>
    </source>
</evidence>
<evidence type="ECO:0000256" key="11">
    <source>
        <dbReference type="SAM" id="Phobius"/>
    </source>
</evidence>
<dbReference type="InterPro" id="IPR004316">
    <property type="entry name" value="SWEET_rpt"/>
</dbReference>
<protein>
    <recommendedName>
        <fullName evidence="14">Bidirectional sugar transporter SWEET</fullName>
    </recommendedName>
</protein>